<keyword evidence="3" id="KW-0064">Aspartyl protease</keyword>
<gene>
    <name evidence="5" type="ORF">A2Y62_17705</name>
</gene>
<dbReference type="NCBIfam" id="TIGR00072">
    <property type="entry name" value="hydrog_prot"/>
    <property type="match status" value="1"/>
</dbReference>
<dbReference type="InterPro" id="IPR000671">
    <property type="entry name" value="Peptidase_A31"/>
</dbReference>
<keyword evidence="4" id="KW-0378">Hydrolase</keyword>
<dbReference type="GO" id="GO:0008047">
    <property type="term" value="F:enzyme activator activity"/>
    <property type="evidence" value="ECO:0007669"/>
    <property type="project" value="InterPro"/>
</dbReference>
<sequence length="168" mass="18709">MNKILVLGLGNELLSDDAVGIIALKEIKKKYEHAIDFIESSESGLSLLDYIVGYKKVLILDSILRENESPGTIEEIDILTMEEQHYSPHSPHYIGLPYTLKLAQYLQLDIPSVIKVIALNVEDPYTLREHTLTPKVAESLPFYIAIASAVLDGWLCPTDPPSSNDMLS</sequence>
<protein>
    <recommendedName>
        <fullName evidence="7">Hydrogenase maturation protease</fullName>
    </recommendedName>
</protein>
<dbReference type="CDD" id="cd00518">
    <property type="entry name" value="H2MP"/>
    <property type="match status" value="1"/>
</dbReference>
<reference evidence="5 6" key="1">
    <citation type="journal article" date="2016" name="Nat. Commun.">
        <title>Thousands of microbial genomes shed light on interconnected biogeochemical processes in an aquifer system.</title>
        <authorList>
            <person name="Anantharaman K."/>
            <person name="Brown C.T."/>
            <person name="Hug L.A."/>
            <person name="Sharon I."/>
            <person name="Castelle C.J."/>
            <person name="Probst A.J."/>
            <person name="Thomas B.C."/>
            <person name="Singh A."/>
            <person name="Wilkins M.J."/>
            <person name="Karaoz U."/>
            <person name="Brodie E.L."/>
            <person name="Williams K.H."/>
            <person name="Hubbard S.S."/>
            <person name="Banfield J.F."/>
        </authorList>
    </citation>
    <scope>NUCLEOTIDE SEQUENCE [LARGE SCALE GENOMIC DNA]</scope>
</reference>
<dbReference type="STRING" id="1817863.A2Y62_17705"/>
<evidence type="ECO:0000313" key="6">
    <source>
        <dbReference type="Proteomes" id="UP000178943"/>
    </source>
</evidence>
<evidence type="ECO:0000256" key="2">
    <source>
        <dbReference type="ARBA" id="ARBA00022670"/>
    </source>
</evidence>
<dbReference type="GO" id="GO:0016485">
    <property type="term" value="P:protein processing"/>
    <property type="evidence" value="ECO:0007669"/>
    <property type="project" value="TreeGrafter"/>
</dbReference>
<evidence type="ECO:0000256" key="4">
    <source>
        <dbReference type="ARBA" id="ARBA00022801"/>
    </source>
</evidence>
<organism evidence="5 6">
    <name type="scientific">Candidatus Fischerbacteria bacterium RBG_13_37_8</name>
    <dbReference type="NCBI Taxonomy" id="1817863"/>
    <lineage>
        <taxon>Bacteria</taxon>
        <taxon>Candidatus Fischeribacteriota</taxon>
    </lineage>
</organism>
<comment type="similarity">
    <text evidence="1">Belongs to the peptidase A31 family.</text>
</comment>
<dbReference type="GO" id="GO:0004190">
    <property type="term" value="F:aspartic-type endopeptidase activity"/>
    <property type="evidence" value="ECO:0007669"/>
    <property type="project" value="UniProtKB-KW"/>
</dbReference>
<dbReference type="SUPFAM" id="SSF53163">
    <property type="entry name" value="HybD-like"/>
    <property type="match status" value="1"/>
</dbReference>
<comment type="caution">
    <text evidence="5">The sequence shown here is derived from an EMBL/GenBank/DDBJ whole genome shotgun (WGS) entry which is preliminary data.</text>
</comment>
<dbReference type="Proteomes" id="UP000178943">
    <property type="component" value="Unassembled WGS sequence"/>
</dbReference>
<dbReference type="PRINTS" id="PR00446">
    <property type="entry name" value="HYDRGNUPTAKE"/>
</dbReference>
<dbReference type="Gene3D" id="3.40.50.1450">
    <property type="entry name" value="HybD-like"/>
    <property type="match status" value="1"/>
</dbReference>
<dbReference type="AlphaFoldDB" id="A0A1F5VP46"/>
<dbReference type="Pfam" id="PF01750">
    <property type="entry name" value="HycI"/>
    <property type="match status" value="1"/>
</dbReference>
<proteinExistence type="inferred from homology"/>
<dbReference type="EMBL" id="MFGW01000114">
    <property type="protein sequence ID" value="OGF65202.1"/>
    <property type="molecule type" value="Genomic_DNA"/>
</dbReference>
<evidence type="ECO:0000256" key="1">
    <source>
        <dbReference type="ARBA" id="ARBA00006814"/>
    </source>
</evidence>
<evidence type="ECO:0000256" key="3">
    <source>
        <dbReference type="ARBA" id="ARBA00022750"/>
    </source>
</evidence>
<evidence type="ECO:0008006" key="7">
    <source>
        <dbReference type="Google" id="ProtNLM"/>
    </source>
</evidence>
<dbReference type="PANTHER" id="PTHR30302:SF1">
    <property type="entry name" value="HYDROGENASE 2 MATURATION PROTEASE"/>
    <property type="match status" value="1"/>
</dbReference>
<dbReference type="InterPro" id="IPR023430">
    <property type="entry name" value="Pept_HybD-like_dom_sf"/>
</dbReference>
<accession>A0A1F5VP46</accession>
<name>A0A1F5VP46_9BACT</name>
<dbReference type="PANTHER" id="PTHR30302">
    <property type="entry name" value="HYDROGENASE 1 MATURATION PROTEASE"/>
    <property type="match status" value="1"/>
</dbReference>
<keyword evidence="2" id="KW-0645">Protease</keyword>
<evidence type="ECO:0000313" key="5">
    <source>
        <dbReference type="EMBL" id="OGF65202.1"/>
    </source>
</evidence>